<evidence type="ECO:0000313" key="1">
    <source>
        <dbReference type="EMBL" id="KGD66902.1"/>
    </source>
</evidence>
<evidence type="ECO:0000313" key="2">
    <source>
        <dbReference type="Proteomes" id="UP000029554"/>
    </source>
</evidence>
<accession>A0A095SQN8</accession>
<dbReference type="AlphaFoldDB" id="A0A095SQN8"/>
<proteinExistence type="predicted"/>
<sequence>MPNFIIKTHRKDTLYAKPHLFILNKGMNSGKPQKLPFTNSFVVIFQNETDCESIYFVAYSLWQTKFWHQFLCGSVIPFLRLPDFKNEFNPKASLMMQEHEEHQKNVATLKLLEQKEKQFHENINLINDLRRSILYRYCRK</sequence>
<gene>
    <name evidence="1" type="ORF">LG45_15870</name>
</gene>
<keyword evidence="2" id="KW-1185">Reference proteome</keyword>
<dbReference type="STRING" id="1453498.LG45_15870"/>
<dbReference type="eggNOG" id="ENOG502ZCE0">
    <property type="taxonomic scope" value="Bacteria"/>
</dbReference>
<dbReference type="OrthoDB" id="670969at2"/>
<dbReference type="InterPro" id="IPR054223">
    <property type="entry name" value="DUF6943"/>
</dbReference>
<dbReference type="Pfam" id="PF22105">
    <property type="entry name" value="DUF6943"/>
    <property type="match status" value="1"/>
</dbReference>
<dbReference type="Proteomes" id="UP000029554">
    <property type="component" value="Unassembled WGS sequence"/>
</dbReference>
<name>A0A095SQN8_9FLAO</name>
<organism evidence="1 2">
    <name type="scientific">Flavobacterium aquatile LMG 4008 = ATCC 11947</name>
    <dbReference type="NCBI Taxonomy" id="1453498"/>
    <lineage>
        <taxon>Bacteria</taxon>
        <taxon>Pseudomonadati</taxon>
        <taxon>Bacteroidota</taxon>
        <taxon>Flavobacteriia</taxon>
        <taxon>Flavobacteriales</taxon>
        <taxon>Flavobacteriaceae</taxon>
        <taxon>Flavobacterium</taxon>
    </lineage>
</organism>
<dbReference type="EMBL" id="JRHH01000006">
    <property type="protein sequence ID" value="KGD66902.1"/>
    <property type="molecule type" value="Genomic_DNA"/>
</dbReference>
<comment type="caution">
    <text evidence="1">The sequence shown here is derived from an EMBL/GenBank/DDBJ whole genome shotgun (WGS) entry which is preliminary data.</text>
</comment>
<protein>
    <submittedName>
        <fullName evidence="1">Uncharacterized protein</fullName>
    </submittedName>
</protein>
<reference evidence="1 2" key="1">
    <citation type="submission" date="2014-09" db="EMBL/GenBank/DDBJ databases">
        <title>Whole Genome Shotgun of Flavobacterium aquatile LMG 4008.</title>
        <authorList>
            <person name="Gale A.N."/>
            <person name="Pipes S.E."/>
            <person name="Newman J.D."/>
        </authorList>
    </citation>
    <scope>NUCLEOTIDE SEQUENCE [LARGE SCALE GENOMIC DNA]</scope>
    <source>
        <strain evidence="1 2">LMG 4008</strain>
    </source>
</reference>
<dbReference type="RefSeq" id="WP_035128857.1">
    <property type="nucleotide sequence ID" value="NZ_JRHH01000006.1"/>
</dbReference>